<keyword evidence="1" id="KW-0677">Repeat</keyword>
<evidence type="ECO:0000256" key="3">
    <source>
        <dbReference type="SAM" id="MobiDB-lite"/>
    </source>
</evidence>
<keyword evidence="6" id="KW-1185">Reference proteome</keyword>
<proteinExistence type="predicted"/>
<feature type="domain" description="K Homology" evidence="4">
    <location>
        <begin position="581"/>
        <end position="651"/>
    </location>
</feature>
<evidence type="ECO:0000313" key="5">
    <source>
        <dbReference type="EMBL" id="CAK7350182.1"/>
    </source>
</evidence>
<evidence type="ECO:0000259" key="4">
    <source>
        <dbReference type="SMART" id="SM00322"/>
    </source>
</evidence>
<accession>A0AAV1SIT0</accession>
<dbReference type="Gene3D" id="3.30.1370.10">
    <property type="entry name" value="K Homology domain, type 1"/>
    <property type="match status" value="5"/>
</dbReference>
<feature type="compositionally biased region" description="Basic and acidic residues" evidence="3">
    <location>
        <begin position="1"/>
        <end position="15"/>
    </location>
</feature>
<evidence type="ECO:0000256" key="1">
    <source>
        <dbReference type="ARBA" id="ARBA00022737"/>
    </source>
</evidence>
<dbReference type="InterPro" id="IPR004087">
    <property type="entry name" value="KH_dom"/>
</dbReference>
<dbReference type="PANTHER" id="PTHR10288">
    <property type="entry name" value="KH DOMAIN CONTAINING RNA BINDING PROTEIN"/>
    <property type="match status" value="1"/>
</dbReference>
<dbReference type="CDD" id="cd22459">
    <property type="entry name" value="KH-I_PEPPER_rpt1_like"/>
    <property type="match status" value="2"/>
</dbReference>
<feature type="domain" description="K Homology" evidence="4">
    <location>
        <begin position="34"/>
        <end position="126"/>
    </location>
</feature>
<dbReference type="CDD" id="cd22462">
    <property type="entry name" value="KH-I_HEN4_like_rpt5"/>
    <property type="match status" value="1"/>
</dbReference>
<protein>
    <recommendedName>
        <fullName evidence="4">K Homology domain-containing protein</fullName>
    </recommendedName>
</protein>
<keyword evidence="2" id="KW-0694">RNA-binding</keyword>
<feature type="domain" description="K Homology" evidence="4">
    <location>
        <begin position="386"/>
        <end position="460"/>
    </location>
</feature>
<dbReference type="Proteomes" id="UP001314170">
    <property type="component" value="Unassembled WGS sequence"/>
</dbReference>
<dbReference type="Pfam" id="PF00013">
    <property type="entry name" value="KH_1"/>
    <property type="match status" value="5"/>
</dbReference>
<dbReference type="PROSITE" id="PS50084">
    <property type="entry name" value="KH_TYPE_1"/>
    <property type="match status" value="5"/>
</dbReference>
<comment type="caution">
    <text evidence="5">The sequence shown here is derived from an EMBL/GenBank/DDBJ whole genome shotgun (WGS) entry which is preliminary data.</text>
</comment>
<dbReference type="SUPFAM" id="SSF54791">
    <property type="entry name" value="Eukaryotic type KH-domain (KH-domain type I)"/>
    <property type="match status" value="5"/>
</dbReference>
<feature type="domain" description="K Homology" evidence="4">
    <location>
        <begin position="137"/>
        <end position="215"/>
    </location>
</feature>
<sequence length="708" mass="76376">MVESGKRSRPQRDYDGDTNNQKRHKDDKATNNDELVVYRILCPDGVIGSVIGKSGKVINSIRHESRARVKVVDPFPGAKDRVITIYCHVKEKEDVDVDDDFNHTGPLCPAQDALLKVHAAISNAVASLGDSEKRRRDKEECQILVPTSQSANIIGKAGATIKKLRNKTRTNIKITAKDASDPTHSCAMDFDNFLLITGESDAVKKALFAVSTIMYKFNPKEEIPLETTVPEAPPSIIIPSDVPIYQPGGFYPNADPIVSSRSVPPILGATHIPELQGYGDIGSSWPIYSSTLPVVPSFGNASQSEELIIRVLCPFDKIGRVIGKGGSTIKSIRQASGARIEVDDTKADRDECIITVIATESPDDLKSMSVEAILLLQGKINDEVDDTVGIRLLVLSKVIGCIIGKSGSIVNEIRKRTNADVRISKGDKPKCADSNDELVEVVGEVGSVRDALVQIVLRLRDDVLKEKDGGLNSSVGTDSVYPVGAGLSIPSILPSVPPVAPMGYDQRPESGSGLGMLSSSSLYGYGSLPMGENSYGSLASYSSSKLFRGLVHCALENPEFFSLTSILSMQTDFLDLRSLPPSSTLEMLVPANAVGKVMGKGGANIANIRKISGAMIEISDAKSARGDRIAHVSGTPEQKRAAENLIQAFIMATSNEEICQWVNIHGYRFLSLFARSNLLSAALRTFSHVPKLSPSRYSNSTKIVGTWE</sequence>
<dbReference type="InterPro" id="IPR036612">
    <property type="entry name" value="KH_dom_type_1_sf"/>
</dbReference>
<dbReference type="SMART" id="SM00322">
    <property type="entry name" value="KH"/>
    <property type="match status" value="5"/>
</dbReference>
<feature type="domain" description="K Homology" evidence="4">
    <location>
        <begin position="305"/>
        <end position="377"/>
    </location>
</feature>
<dbReference type="GO" id="GO:0003723">
    <property type="term" value="F:RNA binding"/>
    <property type="evidence" value="ECO:0007669"/>
    <property type="project" value="UniProtKB-UniRule"/>
</dbReference>
<evidence type="ECO:0000313" key="6">
    <source>
        <dbReference type="Proteomes" id="UP001314170"/>
    </source>
</evidence>
<name>A0AAV1SIT0_9ROSI</name>
<gene>
    <name evidence="5" type="ORF">DCAF_LOCUS22909</name>
</gene>
<dbReference type="InterPro" id="IPR004088">
    <property type="entry name" value="KH_dom_type_1"/>
</dbReference>
<evidence type="ECO:0000256" key="2">
    <source>
        <dbReference type="PROSITE-ProRule" id="PRU00117"/>
    </source>
</evidence>
<reference evidence="5 6" key="1">
    <citation type="submission" date="2024-01" db="EMBL/GenBank/DDBJ databases">
        <authorList>
            <person name="Waweru B."/>
        </authorList>
    </citation>
    <scope>NUCLEOTIDE SEQUENCE [LARGE SCALE GENOMIC DNA]</scope>
</reference>
<organism evidence="5 6">
    <name type="scientific">Dovyalis caffra</name>
    <dbReference type="NCBI Taxonomy" id="77055"/>
    <lineage>
        <taxon>Eukaryota</taxon>
        <taxon>Viridiplantae</taxon>
        <taxon>Streptophyta</taxon>
        <taxon>Embryophyta</taxon>
        <taxon>Tracheophyta</taxon>
        <taxon>Spermatophyta</taxon>
        <taxon>Magnoliopsida</taxon>
        <taxon>eudicotyledons</taxon>
        <taxon>Gunneridae</taxon>
        <taxon>Pentapetalae</taxon>
        <taxon>rosids</taxon>
        <taxon>fabids</taxon>
        <taxon>Malpighiales</taxon>
        <taxon>Salicaceae</taxon>
        <taxon>Flacourtieae</taxon>
        <taxon>Dovyalis</taxon>
    </lineage>
</organism>
<feature type="region of interest" description="Disordered" evidence="3">
    <location>
        <begin position="1"/>
        <end position="29"/>
    </location>
</feature>
<dbReference type="EMBL" id="CAWUPB010001184">
    <property type="protein sequence ID" value="CAK7350182.1"/>
    <property type="molecule type" value="Genomic_DNA"/>
</dbReference>
<dbReference type="AlphaFoldDB" id="A0AAV1SIT0"/>